<sequence>MKNIILLFTLLVFVFNASLLHAQYSYEKPVQRETVNLDRKDKFELGFHYGPAWTTGDSKYFAKSGNSFSLDLGVHSNNFYFGSEFTLTSWRDFKDSNEASEMNFDDVNFLWLMHAKIFMGDGKVKPYFGLGTDLITIVLGILEPDDEDCCYDSYCDHYDDDRNYNAWIVPSVGIRWDMGPDVSGNIGLSANLSDNYDFIRLQVGIVF</sequence>
<reference evidence="1 2" key="1">
    <citation type="submission" date="2022-01" db="EMBL/GenBank/DDBJ databases">
        <title>Labilibaculum sp. nov, a marine bacterium isolated from Antarctica.</title>
        <authorList>
            <person name="Dai W."/>
        </authorList>
    </citation>
    <scope>NUCLEOTIDE SEQUENCE [LARGE SCALE GENOMIC DNA]</scope>
    <source>
        <strain evidence="1 2">DW002</strain>
    </source>
</reference>
<dbReference type="InterPro" id="IPR011250">
    <property type="entry name" value="OMP/PagP_B-barrel"/>
</dbReference>
<gene>
    <name evidence="1" type="ORF">L3049_04935</name>
</gene>
<accession>A0ABT5VPY0</accession>
<dbReference type="EMBL" id="JAKJSC010000001">
    <property type="protein sequence ID" value="MDE5417347.1"/>
    <property type="molecule type" value="Genomic_DNA"/>
</dbReference>
<dbReference type="RefSeq" id="WP_275108686.1">
    <property type="nucleotide sequence ID" value="NZ_JAKJSC010000001.1"/>
</dbReference>
<name>A0ABT5VPY0_9BACT</name>
<dbReference type="Proteomes" id="UP001528920">
    <property type="component" value="Unassembled WGS sequence"/>
</dbReference>
<comment type="caution">
    <text evidence="1">The sequence shown here is derived from an EMBL/GenBank/DDBJ whole genome shotgun (WGS) entry which is preliminary data.</text>
</comment>
<evidence type="ECO:0008006" key="3">
    <source>
        <dbReference type="Google" id="ProtNLM"/>
    </source>
</evidence>
<dbReference type="SUPFAM" id="SSF56925">
    <property type="entry name" value="OMPA-like"/>
    <property type="match status" value="1"/>
</dbReference>
<evidence type="ECO:0000313" key="2">
    <source>
        <dbReference type="Proteomes" id="UP001528920"/>
    </source>
</evidence>
<organism evidence="1 2">
    <name type="scientific">Paralabilibaculum antarcticum</name>
    <dbReference type="NCBI Taxonomy" id="2912572"/>
    <lineage>
        <taxon>Bacteria</taxon>
        <taxon>Pseudomonadati</taxon>
        <taxon>Bacteroidota</taxon>
        <taxon>Bacteroidia</taxon>
        <taxon>Marinilabiliales</taxon>
        <taxon>Marinifilaceae</taxon>
        <taxon>Paralabilibaculum</taxon>
    </lineage>
</organism>
<evidence type="ECO:0000313" key="1">
    <source>
        <dbReference type="EMBL" id="MDE5417347.1"/>
    </source>
</evidence>
<proteinExistence type="predicted"/>
<keyword evidence="2" id="KW-1185">Reference proteome</keyword>
<protein>
    <recommendedName>
        <fullName evidence="3">Outer membrane protein beta-barrel domain-containing protein</fullName>
    </recommendedName>
</protein>